<dbReference type="GO" id="GO:0000774">
    <property type="term" value="F:adenyl-nucleotide exchange factor activity"/>
    <property type="evidence" value="ECO:0007669"/>
    <property type="project" value="InterPro"/>
</dbReference>
<dbReference type="Proteomes" id="UP000010878">
    <property type="component" value="Chromosome"/>
</dbReference>
<dbReference type="PANTHER" id="PTHR21237:SF23">
    <property type="entry name" value="GRPE PROTEIN HOMOLOG, MITOCHONDRIAL"/>
    <property type="match status" value="1"/>
</dbReference>
<evidence type="ECO:0000256" key="3">
    <source>
        <dbReference type="HAMAP-Rule" id="MF_01151"/>
    </source>
</evidence>
<dbReference type="InterPro" id="IPR009012">
    <property type="entry name" value="GrpE_head"/>
</dbReference>
<protein>
    <recommendedName>
        <fullName evidence="3">Protein GrpE</fullName>
    </recommendedName>
    <alternativeName>
        <fullName evidence="3">HSP-70 cofactor</fullName>
    </alternativeName>
</protein>
<dbReference type="STRING" id="694430.Natoc_3720"/>
<dbReference type="GeneID" id="14402568"/>
<feature type="region of interest" description="Disordered" evidence="5">
    <location>
        <begin position="1"/>
        <end position="98"/>
    </location>
</feature>
<dbReference type="HOGENOM" id="CLU_057217_3_0_2"/>
<dbReference type="Pfam" id="PF01025">
    <property type="entry name" value="GrpE"/>
    <property type="match status" value="1"/>
</dbReference>
<name>L0K4G2_9EURY</name>
<dbReference type="Gene3D" id="2.30.22.10">
    <property type="entry name" value="Head domain of nucleotide exchange factor GrpE"/>
    <property type="match status" value="1"/>
</dbReference>
<evidence type="ECO:0000313" key="6">
    <source>
        <dbReference type="EMBL" id="AGB39435.1"/>
    </source>
</evidence>
<dbReference type="GO" id="GO:0051087">
    <property type="term" value="F:protein-folding chaperone binding"/>
    <property type="evidence" value="ECO:0007669"/>
    <property type="project" value="InterPro"/>
</dbReference>
<dbReference type="KEGG" id="nou:Natoc_3720"/>
<dbReference type="PRINTS" id="PR00773">
    <property type="entry name" value="GRPEPROTEIN"/>
</dbReference>
<accession>L0K4G2</accession>
<dbReference type="eggNOG" id="arCOG04772">
    <property type="taxonomic scope" value="Archaea"/>
</dbReference>
<reference evidence="6 7" key="1">
    <citation type="submission" date="2012-11" db="EMBL/GenBank/DDBJ databases">
        <title>FINISHED of Natronococcus occultus SP4, DSM 3396.</title>
        <authorList>
            <consortium name="DOE Joint Genome Institute"/>
            <person name="Eisen J."/>
            <person name="Huntemann M."/>
            <person name="Wei C.-L."/>
            <person name="Han J."/>
            <person name="Detter J.C."/>
            <person name="Han C."/>
            <person name="Tapia R."/>
            <person name="Chen A."/>
            <person name="Kyrpides N."/>
            <person name="Mavromatis K."/>
            <person name="Markowitz V."/>
            <person name="Szeto E."/>
            <person name="Ivanova N."/>
            <person name="Mikhailova N."/>
            <person name="Ovchinnikova G."/>
            <person name="Pagani I."/>
            <person name="Pati A."/>
            <person name="Goodwin L."/>
            <person name="Nordberg H.P."/>
            <person name="Cantor M.N."/>
            <person name="Hua S.X."/>
            <person name="Woyke T."/>
            <person name="Eisen J."/>
            <person name="Klenk H.-P."/>
            <person name="Klenk H.-P."/>
        </authorList>
    </citation>
    <scope>NUCLEOTIDE SEQUENCE [LARGE SCALE GENOMIC DNA]</scope>
    <source>
        <strain evidence="6 7">SP4</strain>
    </source>
</reference>
<dbReference type="InterPro" id="IPR013805">
    <property type="entry name" value="GrpE_CC"/>
</dbReference>
<feature type="compositionally biased region" description="Acidic residues" evidence="5">
    <location>
        <begin position="19"/>
        <end position="55"/>
    </location>
</feature>
<evidence type="ECO:0000256" key="4">
    <source>
        <dbReference type="RuleBase" id="RU004478"/>
    </source>
</evidence>
<dbReference type="InterPro" id="IPR000740">
    <property type="entry name" value="GrpE"/>
</dbReference>
<dbReference type="GO" id="GO:0042803">
    <property type="term" value="F:protein homodimerization activity"/>
    <property type="evidence" value="ECO:0007669"/>
    <property type="project" value="InterPro"/>
</dbReference>
<evidence type="ECO:0000256" key="1">
    <source>
        <dbReference type="ARBA" id="ARBA00009054"/>
    </source>
</evidence>
<keyword evidence="7" id="KW-1185">Reference proteome</keyword>
<dbReference type="SUPFAM" id="SSF58014">
    <property type="entry name" value="Coiled-coil domain of nucleotide exchange factor GrpE"/>
    <property type="match status" value="1"/>
</dbReference>
<evidence type="ECO:0000256" key="2">
    <source>
        <dbReference type="ARBA" id="ARBA00023186"/>
    </source>
</evidence>
<keyword evidence="2 3" id="KW-0143">Chaperone</keyword>
<feature type="compositionally biased region" description="Basic and acidic residues" evidence="5">
    <location>
        <begin position="72"/>
        <end position="81"/>
    </location>
</feature>
<sequence length="218" mass="24460">MSEDEGTNASARGISSEEHSEDADAADVGAEETDEPSAESETDADSEAETDEDELERLRAELEDAEAEIEDLESRLKRKQADFQNYKKRAKKRQQQIKDRATEDLVERLVGVRDNLKRALEEDSDDVESLREGVEMTLREFDRVLEDEDVSEIDPEPGTETDPQRHEVMMQVDSDEPEGTIADVYTPGYEMGEKVIQNAQVTVSNGELEDGESDDATE</sequence>
<evidence type="ECO:0000313" key="7">
    <source>
        <dbReference type="Proteomes" id="UP000010878"/>
    </source>
</evidence>
<dbReference type="RefSeq" id="WP_015322869.1">
    <property type="nucleotide sequence ID" value="NC_019974.1"/>
</dbReference>
<dbReference type="GO" id="GO:0005737">
    <property type="term" value="C:cytoplasm"/>
    <property type="evidence" value="ECO:0007669"/>
    <property type="project" value="UniProtKB-SubCell"/>
</dbReference>
<dbReference type="AlphaFoldDB" id="L0K4G2"/>
<dbReference type="GO" id="GO:0006457">
    <property type="term" value="P:protein folding"/>
    <property type="evidence" value="ECO:0007669"/>
    <property type="project" value="InterPro"/>
</dbReference>
<feature type="compositionally biased region" description="Basic residues" evidence="5">
    <location>
        <begin position="86"/>
        <end position="95"/>
    </location>
</feature>
<dbReference type="CDD" id="cd00446">
    <property type="entry name" value="GrpE"/>
    <property type="match status" value="1"/>
</dbReference>
<dbReference type="EMBL" id="CP003929">
    <property type="protein sequence ID" value="AGB39435.1"/>
    <property type="molecule type" value="Genomic_DNA"/>
</dbReference>
<organism evidence="6 7">
    <name type="scientific">Natronococcus occultus SP4</name>
    <dbReference type="NCBI Taxonomy" id="694430"/>
    <lineage>
        <taxon>Archaea</taxon>
        <taxon>Methanobacteriati</taxon>
        <taxon>Methanobacteriota</taxon>
        <taxon>Stenosarchaea group</taxon>
        <taxon>Halobacteria</taxon>
        <taxon>Halobacteriales</taxon>
        <taxon>Natrialbaceae</taxon>
        <taxon>Natronococcus</taxon>
    </lineage>
</organism>
<keyword evidence="3 6" id="KW-0346">Stress response</keyword>
<dbReference type="OrthoDB" id="372230at2157"/>
<dbReference type="Gene3D" id="3.90.20.20">
    <property type="match status" value="1"/>
</dbReference>
<dbReference type="HAMAP" id="MF_01151">
    <property type="entry name" value="GrpE"/>
    <property type="match status" value="1"/>
</dbReference>
<dbReference type="SUPFAM" id="SSF51064">
    <property type="entry name" value="Head domain of nucleotide exchange factor GrpE"/>
    <property type="match status" value="1"/>
</dbReference>
<comment type="subunit">
    <text evidence="3">Homodimer.</text>
</comment>
<keyword evidence="3" id="KW-0963">Cytoplasm</keyword>
<proteinExistence type="inferred from homology"/>
<comment type="similarity">
    <text evidence="1 3 4">Belongs to the GrpE family.</text>
</comment>
<comment type="subcellular location">
    <subcellularLocation>
        <location evidence="3">Cytoplasm</location>
    </subcellularLocation>
</comment>
<evidence type="ECO:0000256" key="5">
    <source>
        <dbReference type="SAM" id="MobiDB-lite"/>
    </source>
</evidence>
<gene>
    <name evidence="3" type="primary">grpE</name>
    <name evidence="6" type="ORF">Natoc_3720</name>
</gene>
<dbReference type="PANTHER" id="PTHR21237">
    <property type="entry name" value="GRPE PROTEIN"/>
    <property type="match status" value="1"/>
</dbReference>
<dbReference type="GO" id="GO:0051082">
    <property type="term" value="F:unfolded protein binding"/>
    <property type="evidence" value="ECO:0007669"/>
    <property type="project" value="TreeGrafter"/>
</dbReference>
<comment type="function">
    <text evidence="3">Participates actively in the response to hyperosmotic and heat shock by preventing the aggregation of stress-denatured proteins, in association with DnaK and GrpE. It is the nucleotide exchange factor for DnaK and may function as a thermosensor. Unfolded proteins bind initially to DnaJ; upon interaction with the DnaJ-bound protein, DnaK hydrolyzes its bound ATP, resulting in the formation of a stable complex. GrpE releases ADP from DnaK; ATP binding to DnaK triggers the release of the substrate protein, thus completing the reaction cycle. Several rounds of ATP-dependent interactions between DnaJ, DnaK and GrpE are required for fully efficient folding.</text>
</comment>